<proteinExistence type="predicted"/>
<dbReference type="STRING" id="76114.ebA3238"/>
<keyword evidence="3" id="KW-1185">Reference proteome</keyword>
<protein>
    <recommendedName>
        <fullName evidence="4">DOMON-like domain-containing protein</fullName>
    </recommendedName>
</protein>
<sequence length="573" mass="63051">MDRERAGLPVRAARPQPAQRAQPPRIATSQQAGTDHASGVGHRGAARRGRRAVPVLHRQPRCAAPVPPVRQRGMAPAGAPDAEPWRRPREIFDCARAFQPARVRQLAGDRHRHAARRLFARLAPAQSLRTRWRHPRHRPGQRRTPGPPVPAASGSAAGAHRYRRIRLLRPLCGVEHDPRRASLQRAHPRLRRARATARPAAGAGPRRLSRLDTLREPQPAGHAARHRIPARRTPAQRNRTASRAQPHRPRRGEPRPRSPYGTLHRQPELAAGLRRGLEKHDQRTAHGPARRQRRLRAALSLPRAVLYHSGCEPQLRDAIRRKTAAIRAERAQSRAAPPGDRERQRTDAAGQAHDQSGDASGLSLGRAGARLTPAMIGASDSIALLPHPRTPCPAVEALEVRVDVAPGGTLGLRYRLHGDLARLRIPSPRPASRADGLWAHTCFEFFVAAPGTGAYREFNFSPSGEWAAYAFRAYREHDDEAAPALAAVAPRIVTHAAGRRLDVDVRLHAAALPAGSLDDLQLGLTAVIEDIDGKRSYWALRHPGPAPDFHLRDGFALTTGYVAKIPRLRQRTS</sequence>
<dbReference type="KEGG" id="eba:ebA3238"/>
<evidence type="ECO:0000313" key="2">
    <source>
        <dbReference type="EMBL" id="CAI07949.1"/>
    </source>
</evidence>
<dbReference type="AlphaFoldDB" id="Q5P414"/>
<feature type="compositionally biased region" description="Basic residues" evidence="1">
    <location>
        <begin position="186"/>
        <end position="195"/>
    </location>
</feature>
<feature type="region of interest" description="Disordered" evidence="1">
    <location>
        <begin position="132"/>
        <end position="160"/>
    </location>
</feature>
<reference evidence="2 3" key="1">
    <citation type="journal article" date="2005" name="Arch. Microbiol.">
        <title>The genome sequence of an anaerobic aromatic-degrading denitrifying bacterium, strain EbN1.</title>
        <authorList>
            <person name="Rabus R."/>
            <person name="Kube M."/>
            <person name="Heider J."/>
            <person name="Beck A."/>
            <person name="Heitmann K."/>
            <person name="Widdel F."/>
            <person name="Reinhardt R."/>
        </authorList>
    </citation>
    <scope>NUCLEOTIDE SEQUENCE [LARGE SCALE GENOMIC DNA]</scope>
    <source>
        <strain evidence="2 3">EbN1</strain>
    </source>
</reference>
<evidence type="ECO:0008006" key="4">
    <source>
        <dbReference type="Google" id="ProtNLM"/>
    </source>
</evidence>
<feature type="region of interest" description="Disordered" evidence="1">
    <location>
        <begin position="179"/>
        <end position="265"/>
    </location>
</feature>
<accession>Q5P414</accession>
<organism evidence="2 3">
    <name type="scientific">Aromatoleum aromaticum (strain DSM 19018 / LMG 30748 / EbN1)</name>
    <name type="common">Azoarcus sp. (strain EbN1)</name>
    <dbReference type="NCBI Taxonomy" id="76114"/>
    <lineage>
        <taxon>Bacteria</taxon>
        <taxon>Pseudomonadati</taxon>
        <taxon>Pseudomonadota</taxon>
        <taxon>Betaproteobacteria</taxon>
        <taxon>Rhodocyclales</taxon>
        <taxon>Rhodocyclaceae</taxon>
        <taxon>Aromatoleum</taxon>
    </lineage>
</organism>
<dbReference type="Proteomes" id="UP000006552">
    <property type="component" value="Chromosome"/>
</dbReference>
<evidence type="ECO:0000313" key="3">
    <source>
        <dbReference type="Proteomes" id="UP000006552"/>
    </source>
</evidence>
<evidence type="ECO:0000256" key="1">
    <source>
        <dbReference type="SAM" id="MobiDB-lite"/>
    </source>
</evidence>
<feature type="compositionally biased region" description="Low complexity" evidence="1">
    <location>
        <begin position="11"/>
        <end position="25"/>
    </location>
</feature>
<feature type="region of interest" description="Disordered" evidence="1">
    <location>
        <begin position="1"/>
        <end position="52"/>
    </location>
</feature>
<feature type="region of interest" description="Disordered" evidence="1">
    <location>
        <begin position="326"/>
        <end position="364"/>
    </location>
</feature>
<dbReference type="CDD" id="cd09627">
    <property type="entry name" value="DOMON_murB_like"/>
    <property type="match status" value="1"/>
</dbReference>
<dbReference type="HOGENOM" id="CLU_475429_0_0_4"/>
<dbReference type="eggNOG" id="ENOG5032VVI">
    <property type="taxonomic scope" value="Bacteria"/>
</dbReference>
<feature type="compositionally biased region" description="Low complexity" evidence="1">
    <location>
        <begin position="196"/>
        <end position="206"/>
    </location>
</feature>
<gene>
    <name evidence="2" type="ORF">ebA3238</name>
</gene>
<feature type="compositionally biased region" description="Basic residues" evidence="1">
    <location>
        <begin position="132"/>
        <end position="141"/>
    </location>
</feature>
<feature type="region of interest" description="Disordered" evidence="1">
    <location>
        <begin position="65"/>
        <end position="84"/>
    </location>
</feature>
<name>Q5P414_AROAE</name>
<dbReference type="EMBL" id="CR555306">
    <property type="protein sequence ID" value="CAI07949.1"/>
    <property type="molecule type" value="Genomic_DNA"/>
</dbReference>